<evidence type="ECO:0000313" key="1">
    <source>
        <dbReference type="EMBL" id="QVL19267.1"/>
    </source>
</evidence>
<evidence type="ECO:0000313" key="2">
    <source>
        <dbReference type="Proteomes" id="UP000678154"/>
    </source>
</evidence>
<keyword evidence="2" id="KW-1185">Reference proteome</keyword>
<name>A0ABX8DSH9_9PSED</name>
<evidence type="ECO:0008006" key="3">
    <source>
        <dbReference type="Google" id="ProtNLM"/>
    </source>
</evidence>
<accession>A0ABX8DSH9</accession>
<dbReference type="RefSeq" id="WP_213606738.1">
    <property type="nucleotide sequence ID" value="NZ_CP074676.1"/>
</dbReference>
<protein>
    <recommendedName>
        <fullName evidence="3">Phage antitermination protein Q</fullName>
    </recommendedName>
</protein>
<dbReference type="Proteomes" id="UP000678154">
    <property type="component" value="Chromosome"/>
</dbReference>
<proteinExistence type="predicted"/>
<organism evidence="1 2">
    <name type="scientific">Pseudomonas qingdaonensis</name>
    <dbReference type="NCBI Taxonomy" id="2056231"/>
    <lineage>
        <taxon>Bacteria</taxon>
        <taxon>Pseudomonadati</taxon>
        <taxon>Pseudomonadota</taxon>
        <taxon>Gammaproteobacteria</taxon>
        <taxon>Pseudomonadales</taxon>
        <taxon>Pseudomonadaceae</taxon>
        <taxon>Pseudomonas</taxon>
    </lineage>
</organism>
<dbReference type="EMBL" id="CP074676">
    <property type="protein sequence ID" value="QVL19267.1"/>
    <property type="molecule type" value="Genomic_DNA"/>
</dbReference>
<sequence length="228" mass="25249">MTGVNWTRQPQGHWSRLETETEVSGEINKALILEVHRLAGGRVDEKGMWSLLRAVAIANQSYQVTQKRAATNKDAKAQLKAMLKMDDSGLSKALELCDKGTLGRINKAQNDMDMSLQTKWVFCDDPDAIPGIQIPAPESVRQSVQIALDCLGLDRCGPKGTPHQRNLVRACLAVWDEYLSKHNLPARTQGRLAFVRAAFEAAGMVLGDKRLEELMAKSARLGKKKRSN</sequence>
<dbReference type="GeneID" id="87478870"/>
<reference evidence="1 2" key="1">
    <citation type="journal article" date="2016" name="J. Hazard. Mater.">
        <title>A newly isolated Pseudomonas putida S-1 strain for batch-mode-propanethiol degradation and continuous treatment of propanethiol-containing waste gas.</title>
        <authorList>
            <person name="Chen D.Z."/>
            <person name="Sun Y.M."/>
            <person name="Han L.M."/>
            <person name="Chen J."/>
            <person name="Ye J.X."/>
            <person name="Chen J.M."/>
        </authorList>
    </citation>
    <scope>NUCLEOTIDE SEQUENCE [LARGE SCALE GENOMIC DNA]</scope>
    <source>
        <strain evidence="1 2">S-1</strain>
    </source>
</reference>
<gene>
    <name evidence="1" type="ORF">KH389_01400</name>
</gene>